<dbReference type="RefSeq" id="WP_036819491.1">
    <property type="nucleotide sequence ID" value="NZ_JGVO01000221.1"/>
</dbReference>
<name>A0A2T3NUA0_9GAMM</name>
<gene>
    <name evidence="3" type="ORF">C9I98_10100</name>
</gene>
<proteinExistence type="predicted"/>
<feature type="domain" description="Cupin type-2" evidence="2">
    <location>
        <begin position="53"/>
        <end position="119"/>
    </location>
</feature>
<dbReference type="InterPro" id="IPR013096">
    <property type="entry name" value="Cupin_2"/>
</dbReference>
<dbReference type="InterPro" id="IPR014710">
    <property type="entry name" value="RmlC-like_jellyroll"/>
</dbReference>
<organism evidence="3 4">
    <name type="scientific">Photobacterium sanctipauli</name>
    <dbReference type="NCBI Taxonomy" id="1342794"/>
    <lineage>
        <taxon>Bacteria</taxon>
        <taxon>Pseudomonadati</taxon>
        <taxon>Pseudomonadota</taxon>
        <taxon>Gammaproteobacteria</taxon>
        <taxon>Vibrionales</taxon>
        <taxon>Vibrionaceae</taxon>
        <taxon>Photobacterium</taxon>
    </lineage>
</organism>
<dbReference type="SUPFAM" id="SSF51182">
    <property type="entry name" value="RmlC-like cupins"/>
    <property type="match status" value="1"/>
</dbReference>
<evidence type="ECO:0000256" key="1">
    <source>
        <dbReference type="SAM" id="SignalP"/>
    </source>
</evidence>
<feature type="chain" id="PRO_5015674085" evidence="1">
    <location>
        <begin position="21"/>
        <end position="133"/>
    </location>
</feature>
<keyword evidence="4" id="KW-1185">Reference proteome</keyword>
<dbReference type="InterPro" id="IPR011051">
    <property type="entry name" value="RmlC_Cupin_sf"/>
</dbReference>
<dbReference type="AlphaFoldDB" id="A0A2T3NUA0"/>
<dbReference type="Gene3D" id="2.60.120.10">
    <property type="entry name" value="Jelly Rolls"/>
    <property type="match status" value="1"/>
</dbReference>
<dbReference type="OrthoDB" id="287220at2"/>
<evidence type="ECO:0000259" key="2">
    <source>
        <dbReference type="Pfam" id="PF07883"/>
    </source>
</evidence>
<feature type="signal peptide" evidence="1">
    <location>
        <begin position="1"/>
        <end position="20"/>
    </location>
</feature>
<dbReference type="EMBL" id="PYMA01000005">
    <property type="protein sequence ID" value="PSW19808.1"/>
    <property type="molecule type" value="Genomic_DNA"/>
</dbReference>
<dbReference type="CDD" id="cd02236">
    <property type="entry name" value="cupin_CV2614-like"/>
    <property type="match status" value="1"/>
</dbReference>
<keyword evidence="1" id="KW-0732">Signal</keyword>
<protein>
    <submittedName>
        <fullName evidence="3">Cupin domain-containing protein</fullName>
    </submittedName>
</protein>
<dbReference type="PANTHER" id="PTHR36156">
    <property type="entry name" value="SLR2101 PROTEIN"/>
    <property type="match status" value="1"/>
</dbReference>
<sequence>MKTRILLSLTLLLTSLSLTAATSKDLAKTTHSWDGQPLPSFHLKQPEITIKEVIVEPGEKLPWHHHPVINTGILLSGELTVHTKDKSITINAGDTLVEVVNTSHYGENTGNEPARVIIFYVAEKGSKVTVLDH</sequence>
<dbReference type="InterPro" id="IPR047142">
    <property type="entry name" value="OryJ/VirC-like"/>
</dbReference>
<dbReference type="Pfam" id="PF07883">
    <property type="entry name" value="Cupin_2"/>
    <property type="match status" value="1"/>
</dbReference>
<accession>A0A2T3NUA0</accession>
<evidence type="ECO:0000313" key="3">
    <source>
        <dbReference type="EMBL" id="PSW19808.1"/>
    </source>
</evidence>
<dbReference type="Proteomes" id="UP000241771">
    <property type="component" value="Unassembled WGS sequence"/>
</dbReference>
<evidence type="ECO:0000313" key="4">
    <source>
        <dbReference type="Proteomes" id="UP000241771"/>
    </source>
</evidence>
<dbReference type="PANTHER" id="PTHR36156:SF2">
    <property type="entry name" value="CUPIN TYPE-2 DOMAIN-CONTAINING PROTEIN"/>
    <property type="match status" value="1"/>
</dbReference>
<comment type="caution">
    <text evidence="3">The sequence shown here is derived from an EMBL/GenBank/DDBJ whole genome shotgun (WGS) entry which is preliminary data.</text>
</comment>
<reference evidence="3 4" key="1">
    <citation type="submission" date="2018-01" db="EMBL/GenBank/DDBJ databases">
        <title>Whole genome sequencing of Histamine producing bacteria.</title>
        <authorList>
            <person name="Butler K."/>
        </authorList>
    </citation>
    <scope>NUCLEOTIDE SEQUENCE [LARGE SCALE GENOMIC DNA]</scope>
    <source>
        <strain evidence="3 4">DSM 100436</strain>
    </source>
</reference>